<dbReference type="Proteomes" id="UP001153076">
    <property type="component" value="Unassembled WGS sequence"/>
</dbReference>
<evidence type="ECO:0000256" key="1">
    <source>
        <dbReference type="SAM" id="SignalP"/>
    </source>
</evidence>
<evidence type="ECO:0000313" key="3">
    <source>
        <dbReference type="Proteomes" id="UP001153076"/>
    </source>
</evidence>
<feature type="chain" id="PRO_5040451169" evidence="1">
    <location>
        <begin position="22"/>
        <end position="232"/>
    </location>
</feature>
<organism evidence="2 3">
    <name type="scientific">Carnegiea gigantea</name>
    <dbReference type="NCBI Taxonomy" id="171969"/>
    <lineage>
        <taxon>Eukaryota</taxon>
        <taxon>Viridiplantae</taxon>
        <taxon>Streptophyta</taxon>
        <taxon>Embryophyta</taxon>
        <taxon>Tracheophyta</taxon>
        <taxon>Spermatophyta</taxon>
        <taxon>Magnoliopsida</taxon>
        <taxon>eudicotyledons</taxon>
        <taxon>Gunneridae</taxon>
        <taxon>Pentapetalae</taxon>
        <taxon>Caryophyllales</taxon>
        <taxon>Cactineae</taxon>
        <taxon>Cactaceae</taxon>
        <taxon>Cactoideae</taxon>
        <taxon>Echinocereeae</taxon>
        <taxon>Carnegiea</taxon>
    </lineage>
</organism>
<keyword evidence="1" id="KW-0732">Signal</keyword>
<proteinExistence type="predicted"/>
<feature type="signal peptide" evidence="1">
    <location>
        <begin position="1"/>
        <end position="21"/>
    </location>
</feature>
<gene>
    <name evidence="2" type="ORF">Cgig2_025246</name>
</gene>
<accession>A0A9Q1GWS8</accession>
<dbReference type="AlphaFoldDB" id="A0A9Q1GWS8"/>
<dbReference type="EMBL" id="JAKOGI010001232">
    <property type="protein sequence ID" value="KAJ8426841.1"/>
    <property type="molecule type" value="Genomic_DNA"/>
</dbReference>
<comment type="caution">
    <text evidence="2">The sequence shown here is derived from an EMBL/GenBank/DDBJ whole genome shotgun (WGS) entry which is preliminary data.</text>
</comment>
<reference evidence="2" key="1">
    <citation type="submission" date="2022-04" db="EMBL/GenBank/DDBJ databases">
        <title>Carnegiea gigantea Genome sequencing and assembly v2.</title>
        <authorList>
            <person name="Copetti D."/>
            <person name="Sanderson M.J."/>
            <person name="Burquez A."/>
            <person name="Wojciechowski M.F."/>
        </authorList>
    </citation>
    <scope>NUCLEOTIDE SEQUENCE</scope>
    <source>
        <strain evidence="2">SGP5-SGP5p</strain>
        <tissue evidence="2">Aerial part</tissue>
    </source>
</reference>
<keyword evidence="3" id="KW-1185">Reference proteome</keyword>
<protein>
    <submittedName>
        <fullName evidence="2">Uncharacterized protein</fullName>
    </submittedName>
</protein>
<sequence length="232" mass="26022">MAVPTTTTMFPLILVLPNLESYLCWMEFDLTIIANLIQPATLPMQIPSNSVPIEKEKGVPAPTDPHRIILANPNAMKPQDDCSTSSDNLLAMVEDGDEGMEDSPNIDMFLNHENIEDVEMSTDSTKRKRIEEGEEYGDGLPTTGSGVTNASINSYYAREGHCPSKAFTLNAYEPRKFMHLQYRLSLFHKYTQRYVFKLQDKTHAVTFCNRLNNVSNETGVPKLGLGFSKRAL</sequence>
<evidence type="ECO:0000313" key="2">
    <source>
        <dbReference type="EMBL" id="KAJ8426841.1"/>
    </source>
</evidence>
<name>A0A9Q1GWS8_9CARY</name>